<reference evidence="2 3" key="1">
    <citation type="journal article" date="2016" name="PLoS Pathog.">
        <title>Biosynthesis of antibiotic leucinostatins in bio-control fungus Purpureocillium lilacinum and their inhibition on phytophthora revealed by genome mining.</title>
        <authorList>
            <person name="Wang G."/>
            <person name="Liu Z."/>
            <person name="Lin R."/>
            <person name="Li E."/>
            <person name="Mao Z."/>
            <person name="Ling J."/>
            <person name="Yang Y."/>
            <person name="Yin W.B."/>
            <person name="Xie B."/>
        </authorList>
    </citation>
    <scope>NUCLEOTIDE SEQUENCE [LARGE SCALE GENOMIC DNA]</scope>
    <source>
        <strain evidence="2">170</strain>
    </source>
</reference>
<dbReference type="OrthoDB" id="2016523at2759"/>
<dbReference type="PANTHER" id="PTHR31410:SF1">
    <property type="entry name" value="POST-GPI ATTACHMENT TO PROTEINS FACTOR 4"/>
    <property type="match status" value="1"/>
</dbReference>
<proteinExistence type="predicted"/>
<dbReference type="GO" id="GO:0016757">
    <property type="term" value="F:glycosyltransferase activity"/>
    <property type="evidence" value="ECO:0007669"/>
    <property type="project" value="InterPro"/>
</dbReference>
<keyword evidence="1" id="KW-0472">Membrane</keyword>
<dbReference type="AlphaFoldDB" id="A0A179F8K2"/>
<name>A0A179F8K2_METCM</name>
<dbReference type="InterPro" id="IPR029675">
    <property type="entry name" value="PGAP4"/>
</dbReference>
<gene>
    <name evidence="2" type="ORF">VFPPC_09322</name>
</gene>
<dbReference type="RefSeq" id="XP_018139197.1">
    <property type="nucleotide sequence ID" value="XM_018287880.1"/>
</dbReference>
<organism evidence="2 3">
    <name type="scientific">Pochonia chlamydosporia 170</name>
    <dbReference type="NCBI Taxonomy" id="1380566"/>
    <lineage>
        <taxon>Eukaryota</taxon>
        <taxon>Fungi</taxon>
        <taxon>Dikarya</taxon>
        <taxon>Ascomycota</taxon>
        <taxon>Pezizomycotina</taxon>
        <taxon>Sordariomycetes</taxon>
        <taxon>Hypocreomycetidae</taxon>
        <taxon>Hypocreales</taxon>
        <taxon>Clavicipitaceae</taxon>
        <taxon>Pochonia</taxon>
    </lineage>
</organism>
<evidence type="ECO:0000256" key="1">
    <source>
        <dbReference type="SAM" id="Phobius"/>
    </source>
</evidence>
<dbReference type="GO" id="GO:0000139">
    <property type="term" value="C:Golgi membrane"/>
    <property type="evidence" value="ECO:0007669"/>
    <property type="project" value="InterPro"/>
</dbReference>
<dbReference type="Proteomes" id="UP000078397">
    <property type="component" value="Unassembled WGS sequence"/>
</dbReference>
<protein>
    <recommendedName>
        <fullName evidence="4">Integral membrane protein</fullName>
    </recommendedName>
</protein>
<dbReference type="KEGG" id="pchm:VFPPC_09322"/>
<dbReference type="GO" id="GO:0006506">
    <property type="term" value="P:GPI anchor biosynthetic process"/>
    <property type="evidence" value="ECO:0007669"/>
    <property type="project" value="InterPro"/>
</dbReference>
<dbReference type="PANTHER" id="PTHR31410">
    <property type="entry name" value="TRANSMEMBRANE PROTEIN 246"/>
    <property type="match status" value="1"/>
</dbReference>
<keyword evidence="3" id="KW-1185">Reference proteome</keyword>
<dbReference type="GeneID" id="28851874"/>
<evidence type="ECO:0000313" key="2">
    <source>
        <dbReference type="EMBL" id="OAQ61493.1"/>
    </source>
</evidence>
<keyword evidence="1" id="KW-0812">Transmembrane</keyword>
<keyword evidence="1" id="KW-1133">Transmembrane helix</keyword>
<comment type="caution">
    <text evidence="2">The sequence shown here is derived from an EMBL/GenBank/DDBJ whole genome shotgun (WGS) entry which is preliminary data.</text>
</comment>
<sequence length="285" mass="32293">MADKVASYHDDPDRLALAQQMEDNKTHAVKSKFDYAILMDECTKSGAPYMLLVEDDVVFLHGWRHRTMKALGIASVESWGAAHTDFLYLRLFHHEGLRGWNVESWRRYLGWSVVSTTSSLCALFLARRFVTSARRHLTRSVVLLVPFVFTPLLIILYFAAGANCVQPQPEGVHLMPKNACCGQALVFPQTTVTKELLPLFEKNRWSESPTDSFIEDYANAKGGLRWGLTPVVVQHVGSTSTYNTDERLYGNMTPSDIWNYKFEENAPSSLAEEHLRLYGPVMTND</sequence>
<dbReference type="EMBL" id="LSBJ02000007">
    <property type="protein sequence ID" value="OAQ61493.1"/>
    <property type="molecule type" value="Genomic_DNA"/>
</dbReference>
<feature type="transmembrane region" description="Helical" evidence="1">
    <location>
        <begin position="141"/>
        <end position="160"/>
    </location>
</feature>
<evidence type="ECO:0000313" key="3">
    <source>
        <dbReference type="Proteomes" id="UP000078397"/>
    </source>
</evidence>
<accession>A0A179F8K2</accession>
<evidence type="ECO:0008006" key="4">
    <source>
        <dbReference type="Google" id="ProtNLM"/>
    </source>
</evidence>
<dbReference type="CDD" id="cd22189">
    <property type="entry name" value="PGAP4-like_fungal"/>
    <property type="match status" value="1"/>
</dbReference>